<dbReference type="Gene3D" id="3.40.390.10">
    <property type="entry name" value="Collagenase (Catalytic Domain)"/>
    <property type="match status" value="1"/>
</dbReference>
<dbReference type="InterPro" id="IPR024079">
    <property type="entry name" value="MetalloPept_cat_dom_sf"/>
</dbReference>
<reference evidence="5" key="1">
    <citation type="journal article" date="2019" name="Int. J. Syst. Evol. Microbiol.">
        <title>The Global Catalogue of Microorganisms (GCM) 10K type strain sequencing project: providing services to taxonomists for standard genome sequencing and annotation.</title>
        <authorList>
            <consortium name="The Broad Institute Genomics Platform"/>
            <consortium name="The Broad Institute Genome Sequencing Center for Infectious Disease"/>
            <person name="Wu L."/>
            <person name="Ma J."/>
        </authorList>
    </citation>
    <scope>NUCLEOTIDE SEQUENCE [LARGE SCALE GENOMIC DNA]</scope>
    <source>
        <strain evidence="5">JCM 16540</strain>
    </source>
</reference>
<dbReference type="Pfam" id="PF11350">
    <property type="entry name" value="DUF3152"/>
    <property type="match status" value="1"/>
</dbReference>
<dbReference type="SUPFAM" id="SSF55486">
    <property type="entry name" value="Metalloproteases ('zincins'), catalytic domain"/>
    <property type="match status" value="1"/>
</dbReference>
<evidence type="ECO:0000259" key="3">
    <source>
        <dbReference type="Pfam" id="PF11350"/>
    </source>
</evidence>
<keyword evidence="2" id="KW-0732">Signal</keyword>
<dbReference type="RefSeq" id="WP_204910549.1">
    <property type="nucleotide sequence ID" value="NZ_BAAAYR010000002.1"/>
</dbReference>
<feature type="domain" description="DUF3152" evidence="3">
    <location>
        <begin position="65"/>
        <end position="233"/>
    </location>
</feature>
<organism evidence="4 5">
    <name type="scientific">Microlunatus spumicola</name>
    <dbReference type="NCBI Taxonomy" id="81499"/>
    <lineage>
        <taxon>Bacteria</taxon>
        <taxon>Bacillati</taxon>
        <taxon>Actinomycetota</taxon>
        <taxon>Actinomycetes</taxon>
        <taxon>Propionibacteriales</taxon>
        <taxon>Propionibacteriaceae</taxon>
        <taxon>Microlunatus</taxon>
    </lineage>
</organism>
<protein>
    <submittedName>
        <fullName evidence="4">DUF3152 domain-containing protein</fullName>
    </submittedName>
</protein>
<proteinExistence type="predicted"/>
<gene>
    <name evidence="4" type="ORF">GCM10022197_23090</name>
</gene>
<evidence type="ECO:0000313" key="5">
    <source>
        <dbReference type="Proteomes" id="UP001500767"/>
    </source>
</evidence>
<feature type="region of interest" description="Disordered" evidence="1">
    <location>
        <begin position="35"/>
        <end position="61"/>
    </location>
</feature>
<sequence>MLLCAAIGLALLVTGAWSLPRPSALVPSSAPAIGAAPARASASPGEPAASSPAAPPTTEPAQAQGVLVADTGPGTYEEAKVSVPSTTDEGRLYRFDVRVEKGLDLDPDAVARALEKTLDDPRSWRSTGRVRFALVAAGETADLHAYVVTPGTTDKLCAPLLTRGEVSCRAGDKVVLNAKRWVLGADAYGTDVAAYREYLVNHEFGHALGHSHVGCPRTGQPSPVMLQQTKGLQGCTANPWPSVTKG</sequence>
<evidence type="ECO:0000256" key="1">
    <source>
        <dbReference type="SAM" id="MobiDB-lite"/>
    </source>
</evidence>
<accession>A0ABP6XHM6</accession>
<dbReference type="Proteomes" id="UP001500767">
    <property type="component" value="Unassembled WGS sequence"/>
</dbReference>
<name>A0ABP6XHM6_9ACTN</name>
<evidence type="ECO:0000256" key="2">
    <source>
        <dbReference type="SAM" id="SignalP"/>
    </source>
</evidence>
<keyword evidence="5" id="KW-1185">Reference proteome</keyword>
<evidence type="ECO:0000313" key="4">
    <source>
        <dbReference type="EMBL" id="GAA3566527.1"/>
    </source>
</evidence>
<comment type="caution">
    <text evidence="4">The sequence shown here is derived from an EMBL/GenBank/DDBJ whole genome shotgun (WGS) entry which is preliminary data.</text>
</comment>
<dbReference type="EMBL" id="BAAAYR010000002">
    <property type="protein sequence ID" value="GAA3566527.1"/>
    <property type="molecule type" value="Genomic_DNA"/>
</dbReference>
<feature type="compositionally biased region" description="Low complexity" evidence="1">
    <location>
        <begin position="35"/>
        <end position="52"/>
    </location>
</feature>
<feature type="chain" id="PRO_5046419418" evidence="2">
    <location>
        <begin position="19"/>
        <end position="246"/>
    </location>
</feature>
<feature type="signal peptide" evidence="2">
    <location>
        <begin position="1"/>
        <end position="18"/>
    </location>
</feature>
<dbReference type="InterPro" id="IPR022603">
    <property type="entry name" value="DUF3152"/>
</dbReference>